<dbReference type="AlphaFoldDB" id="A0A109MYZ7"/>
<organism evidence="2 3">
    <name type="scientific">Peribacillus simplex</name>
    <dbReference type="NCBI Taxonomy" id="1478"/>
    <lineage>
        <taxon>Bacteria</taxon>
        <taxon>Bacillati</taxon>
        <taxon>Bacillota</taxon>
        <taxon>Bacilli</taxon>
        <taxon>Bacillales</taxon>
        <taxon>Bacillaceae</taxon>
        <taxon>Peribacillus</taxon>
    </lineage>
</organism>
<dbReference type="Pfam" id="PF13302">
    <property type="entry name" value="Acetyltransf_3"/>
    <property type="match status" value="1"/>
</dbReference>
<keyword evidence="2" id="KW-0808">Transferase</keyword>
<dbReference type="InterPro" id="IPR016181">
    <property type="entry name" value="Acyl_CoA_acyltransferase"/>
</dbReference>
<evidence type="ECO:0000259" key="1">
    <source>
        <dbReference type="PROSITE" id="PS51186"/>
    </source>
</evidence>
<name>A0A109MYZ7_9BACI</name>
<protein>
    <submittedName>
        <fullName evidence="2">Aminoglycoside adenylyltransferase</fullName>
    </submittedName>
</protein>
<gene>
    <name evidence="2" type="ORF">AS888_18855</name>
</gene>
<keyword evidence="2" id="KW-0548">Nucleotidyltransferase</keyword>
<dbReference type="EMBL" id="LNNH01000017">
    <property type="protein sequence ID" value="KWW20426.1"/>
    <property type="molecule type" value="Genomic_DNA"/>
</dbReference>
<dbReference type="InterPro" id="IPR000182">
    <property type="entry name" value="GNAT_dom"/>
</dbReference>
<comment type="caution">
    <text evidence="2">The sequence shown here is derived from an EMBL/GenBank/DDBJ whole genome shotgun (WGS) entry which is preliminary data.</text>
</comment>
<proteinExistence type="predicted"/>
<dbReference type="GO" id="GO:0016779">
    <property type="term" value="F:nucleotidyltransferase activity"/>
    <property type="evidence" value="ECO:0007669"/>
    <property type="project" value="UniProtKB-KW"/>
</dbReference>
<evidence type="ECO:0000313" key="3">
    <source>
        <dbReference type="Proteomes" id="UP000064189"/>
    </source>
</evidence>
<dbReference type="RefSeq" id="WP_061142052.1">
    <property type="nucleotide sequence ID" value="NZ_LNNH01000017.1"/>
</dbReference>
<feature type="domain" description="N-acetyltransferase" evidence="1">
    <location>
        <begin position="2"/>
        <end position="166"/>
    </location>
</feature>
<reference evidence="2 3" key="1">
    <citation type="submission" date="2015-11" db="EMBL/GenBank/DDBJ databases">
        <title>Genome Sequence of Bacillus simplex strain VanAntwerpen2.</title>
        <authorList>
            <person name="Couger M.B."/>
        </authorList>
    </citation>
    <scope>NUCLEOTIDE SEQUENCE [LARGE SCALE GENOMIC DNA]</scope>
    <source>
        <strain evidence="2 3">VanAntwerpen02</strain>
    </source>
</reference>
<dbReference type="CDD" id="cd04301">
    <property type="entry name" value="NAT_SF"/>
    <property type="match status" value="1"/>
</dbReference>
<dbReference type="Proteomes" id="UP000064189">
    <property type="component" value="Unassembled WGS sequence"/>
</dbReference>
<dbReference type="Gene3D" id="3.40.630.30">
    <property type="match status" value="1"/>
</dbReference>
<dbReference type="PROSITE" id="PS51186">
    <property type="entry name" value="GNAT"/>
    <property type="match status" value="1"/>
</dbReference>
<dbReference type="PANTHER" id="PTHR43415">
    <property type="entry name" value="SPERMIDINE N(1)-ACETYLTRANSFERASE"/>
    <property type="match status" value="1"/>
</dbReference>
<evidence type="ECO:0000313" key="2">
    <source>
        <dbReference type="EMBL" id="KWW20426.1"/>
    </source>
</evidence>
<sequence>MIELQYFERSDIEQLINWIPSAEFALQWGGPAFQYPLTEEQLEKYLEQANKEDSDTYIYKVIDQDLQKVIGHISLGKVDRVHRSARVGKVLVGSPEVRGKGIGFEMMKAILTIAFEELKLHKVTLGVFDFNTSAIRCYENAGFVREGFLRDARKNGDEYWNLIEMGVLENEWREMNKR</sequence>
<dbReference type="SUPFAM" id="SSF55729">
    <property type="entry name" value="Acyl-CoA N-acyltransferases (Nat)"/>
    <property type="match status" value="1"/>
</dbReference>
<accession>A0A109MYZ7</accession>
<dbReference type="GO" id="GO:0016747">
    <property type="term" value="F:acyltransferase activity, transferring groups other than amino-acyl groups"/>
    <property type="evidence" value="ECO:0007669"/>
    <property type="project" value="InterPro"/>
</dbReference>
<dbReference type="PANTHER" id="PTHR43415:SF5">
    <property type="entry name" value="ACETYLTRANSFERASE"/>
    <property type="match status" value="1"/>
</dbReference>
<keyword evidence="3" id="KW-1185">Reference proteome</keyword>